<sequence>MKEENIIPREAKNSIDSTYDDVITENRDLCPFMMAAIGAIIGIIINSKFKNDVNSSSYYMCANVNVSNSLNYPMNIDNYSTFIDDPQFSYDDKLRIDGSQLPNGLPRLYQATNYYILPKKIIEMNNNFNEMGTGGQSCAWTFDKDYPFSAPYQADPGVPYFARLDTITQPDLLGGWFGTKAMSDHPITVMMNQRYSWMLVADLSNTGLAGTRDEIPIIPFDKAIKSSNSTKNISYIQELISSTYPKLINSSDVGTGILGKTNIRYYLDYFSKPNNKSLESPIGIKPVPWYIPSKKNSLTEIDDLISEYISSAVKDLQKLPQDVLNLISGNYTRGLRFETNKYKYFDSITPISNKVPWGAIIFEKIDPKTRNYKYTLQIGNNDRIKAAGIFSSVIEKMIIQQSSIGTALLRSSSENPNASIVHQLRAMPQLFYEEPNISIGSLIGSTLYPFGISFIISVFVLILVKEKEDRILVMMRMNGLKYYSYYLTHYAHFLTLSILTNSIFLITGIAFRMELFIKTSLGVLILLLFIWGNVQVALSFFFSTLFKQFKFAQIMVSIVILWGIIIDSAVSFIFTAKTPIGYLIWPPLAMYRAISKLNDASTSTIRTGYIFRDLVPGDEVFNSIFALCVEWVVLMAVSFYLNMILSNDYGVKKPWHFIFSDFMKKKTIPTNLTSYNEDELLLEDADVKAERNRVLNHELKHSPLILRRVRKVYNSGKVAVKDVTFSVEKDMIFGLLGPNGAGKTTTISMMSGLFPISSGYATLAGFDINTETQQVYRHVGICPQHDILWGDLSIEEHLYFYARLKGISPKNEKEAVLKIIESVGFVNTKNKLSKELSGGQKRRLSIAISLVGNPDVVFLDEPTTGLDPEVRRSVWDLISSNKKGRTLVITTHSMEEAEVLCSRIGIMADGIMRCIGSDLRLKQLYGSGFLVSIACPQKFLPGAKEFIESILPSNAKKVDNFINAASWEFKPEPEFITHLYKIISSKAKDFHIVDWGINQTSLDEVFLRIIGDDEAAKSD</sequence>
<keyword evidence="8 10" id="KW-1133">Transmembrane helix</keyword>
<dbReference type="PROSITE" id="PS00211">
    <property type="entry name" value="ABC_TRANSPORTER_1"/>
    <property type="match status" value="1"/>
</dbReference>
<dbReference type="Pfam" id="PF12698">
    <property type="entry name" value="ABC2_membrane_3"/>
    <property type="match status" value="1"/>
</dbReference>
<reference evidence="12 13" key="1">
    <citation type="journal article" date="2018" name="MBio">
        <title>Comparative Genomics Reveals the Core Gene Toolbox for the Fungus-Insect Symbiosis.</title>
        <authorList>
            <person name="Wang Y."/>
            <person name="Stata M."/>
            <person name="Wang W."/>
            <person name="Stajich J.E."/>
            <person name="White M.M."/>
            <person name="Moncalvo J.M."/>
        </authorList>
    </citation>
    <scope>NUCLEOTIDE SEQUENCE [LARGE SCALE GENOMIC DNA]</scope>
    <source>
        <strain evidence="12 13">SWE-8-4</strain>
    </source>
</reference>
<feature type="domain" description="ABC transporter" evidence="11">
    <location>
        <begin position="704"/>
        <end position="934"/>
    </location>
</feature>
<dbReference type="InterPro" id="IPR003439">
    <property type="entry name" value="ABC_transporter-like_ATP-bd"/>
</dbReference>
<dbReference type="GO" id="GO:0016887">
    <property type="term" value="F:ATP hydrolysis activity"/>
    <property type="evidence" value="ECO:0007669"/>
    <property type="project" value="InterPro"/>
</dbReference>
<keyword evidence="7" id="KW-0067">ATP-binding</keyword>
<evidence type="ECO:0000256" key="2">
    <source>
        <dbReference type="ARBA" id="ARBA00008869"/>
    </source>
</evidence>
<feature type="transmembrane region" description="Helical" evidence="10">
    <location>
        <begin position="554"/>
        <end position="576"/>
    </location>
</feature>
<dbReference type="SMART" id="SM00382">
    <property type="entry name" value="AAA"/>
    <property type="match status" value="1"/>
</dbReference>
<dbReference type="Gene3D" id="3.40.50.300">
    <property type="entry name" value="P-loop containing nucleotide triphosphate hydrolases"/>
    <property type="match status" value="1"/>
</dbReference>
<dbReference type="AlphaFoldDB" id="A0A2T9Y6P0"/>
<evidence type="ECO:0000256" key="5">
    <source>
        <dbReference type="ARBA" id="ARBA00022737"/>
    </source>
</evidence>
<evidence type="ECO:0000256" key="6">
    <source>
        <dbReference type="ARBA" id="ARBA00022741"/>
    </source>
</evidence>
<gene>
    <name evidence="12" type="ORF">BB561_006096</name>
</gene>
<dbReference type="PANTHER" id="PTHR19229:SF36">
    <property type="entry name" value="ATP-BINDING CASSETTE SUB-FAMILY A MEMBER 2"/>
    <property type="match status" value="1"/>
</dbReference>
<evidence type="ECO:0000256" key="9">
    <source>
        <dbReference type="ARBA" id="ARBA00023136"/>
    </source>
</evidence>
<dbReference type="FunFam" id="3.40.50.300:FF:000665">
    <property type="entry name" value="ABC transporter A family member 2"/>
    <property type="match status" value="1"/>
</dbReference>
<keyword evidence="9 10" id="KW-0472">Membrane</keyword>
<keyword evidence="6" id="KW-0547">Nucleotide-binding</keyword>
<keyword evidence="4 10" id="KW-0812">Transmembrane</keyword>
<dbReference type="InterPro" id="IPR013525">
    <property type="entry name" value="ABC2_TM"/>
</dbReference>
<comment type="subcellular location">
    <subcellularLocation>
        <location evidence="1">Membrane</location>
        <topology evidence="1">Multi-pass membrane protein</topology>
    </subcellularLocation>
</comment>
<dbReference type="SUPFAM" id="SSF52540">
    <property type="entry name" value="P-loop containing nucleoside triphosphate hydrolases"/>
    <property type="match status" value="1"/>
</dbReference>
<accession>A0A2T9Y6P0</accession>
<comment type="similarity">
    <text evidence="2">Belongs to the ABC transporter superfamily. ABCA family.</text>
</comment>
<dbReference type="GO" id="GO:0140359">
    <property type="term" value="F:ABC-type transporter activity"/>
    <property type="evidence" value="ECO:0007669"/>
    <property type="project" value="InterPro"/>
</dbReference>
<evidence type="ECO:0000313" key="13">
    <source>
        <dbReference type="Proteomes" id="UP000245383"/>
    </source>
</evidence>
<dbReference type="Pfam" id="PF00005">
    <property type="entry name" value="ABC_tran"/>
    <property type="match status" value="1"/>
</dbReference>
<dbReference type="OrthoDB" id="8061355at2759"/>
<organism evidence="12 13">
    <name type="scientific">Smittium simulii</name>
    <dbReference type="NCBI Taxonomy" id="133385"/>
    <lineage>
        <taxon>Eukaryota</taxon>
        <taxon>Fungi</taxon>
        <taxon>Fungi incertae sedis</taxon>
        <taxon>Zoopagomycota</taxon>
        <taxon>Kickxellomycotina</taxon>
        <taxon>Harpellomycetes</taxon>
        <taxon>Harpellales</taxon>
        <taxon>Legeriomycetaceae</taxon>
        <taxon>Smittium</taxon>
    </lineage>
</organism>
<keyword evidence="5" id="KW-0677">Repeat</keyword>
<name>A0A2T9Y6P0_9FUNG</name>
<feature type="transmembrane region" description="Helical" evidence="10">
    <location>
        <begin position="523"/>
        <end position="542"/>
    </location>
</feature>
<keyword evidence="3" id="KW-0813">Transport</keyword>
<evidence type="ECO:0000313" key="12">
    <source>
        <dbReference type="EMBL" id="PVU87965.1"/>
    </source>
</evidence>
<comment type="caution">
    <text evidence="12">The sequence shown here is derived from an EMBL/GenBank/DDBJ whole genome shotgun (WGS) entry which is preliminary data.</text>
</comment>
<evidence type="ECO:0000256" key="8">
    <source>
        <dbReference type="ARBA" id="ARBA00022989"/>
    </source>
</evidence>
<dbReference type="GO" id="GO:0016020">
    <property type="term" value="C:membrane"/>
    <property type="evidence" value="ECO:0007669"/>
    <property type="project" value="UniProtKB-SubCell"/>
</dbReference>
<proteinExistence type="inferred from homology"/>
<dbReference type="GO" id="GO:0005319">
    <property type="term" value="F:lipid transporter activity"/>
    <property type="evidence" value="ECO:0007669"/>
    <property type="project" value="TreeGrafter"/>
</dbReference>
<dbReference type="EMBL" id="MBFR01000426">
    <property type="protein sequence ID" value="PVU87965.1"/>
    <property type="molecule type" value="Genomic_DNA"/>
</dbReference>
<evidence type="ECO:0000256" key="7">
    <source>
        <dbReference type="ARBA" id="ARBA00022840"/>
    </source>
</evidence>
<dbReference type="CDD" id="cd03263">
    <property type="entry name" value="ABC_subfamily_A"/>
    <property type="match status" value="1"/>
</dbReference>
<protein>
    <recommendedName>
        <fullName evidence="11">ABC transporter domain-containing protein</fullName>
    </recommendedName>
</protein>
<evidence type="ECO:0000256" key="10">
    <source>
        <dbReference type="SAM" id="Phobius"/>
    </source>
</evidence>
<dbReference type="GO" id="GO:0005524">
    <property type="term" value="F:ATP binding"/>
    <property type="evidence" value="ECO:0007669"/>
    <property type="project" value="UniProtKB-KW"/>
</dbReference>
<dbReference type="Proteomes" id="UP000245383">
    <property type="component" value="Unassembled WGS sequence"/>
</dbReference>
<keyword evidence="13" id="KW-1185">Reference proteome</keyword>
<evidence type="ECO:0000256" key="3">
    <source>
        <dbReference type="ARBA" id="ARBA00022448"/>
    </source>
</evidence>
<dbReference type="InterPro" id="IPR003593">
    <property type="entry name" value="AAA+_ATPase"/>
</dbReference>
<dbReference type="PANTHER" id="PTHR19229">
    <property type="entry name" value="ATP-BINDING CASSETTE TRANSPORTER SUBFAMILY A ABCA"/>
    <property type="match status" value="1"/>
</dbReference>
<feature type="transmembrane region" description="Helical" evidence="10">
    <location>
        <begin position="624"/>
        <end position="645"/>
    </location>
</feature>
<feature type="transmembrane region" description="Helical" evidence="10">
    <location>
        <begin position="446"/>
        <end position="464"/>
    </location>
</feature>
<feature type="transmembrane region" description="Helical" evidence="10">
    <location>
        <begin position="485"/>
        <end position="511"/>
    </location>
</feature>
<dbReference type="InterPro" id="IPR027417">
    <property type="entry name" value="P-loop_NTPase"/>
</dbReference>
<dbReference type="InterPro" id="IPR026082">
    <property type="entry name" value="ABCA"/>
</dbReference>
<evidence type="ECO:0000256" key="4">
    <source>
        <dbReference type="ARBA" id="ARBA00022692"/>
    </source>
</evidence>
<evidence type="ECO:0000256" key="1">
    <source>
        <dbReference type="ARBA" id="ARBA00004141"/>
    </source>
</evidence>
<dbReference type="PROSITE" id="PS50893">
    <property type="entry name" value="ABC_TRANSPORTER_2"/>
    <property type="match status" value="1"/>
</dbReference>
<dbReference type="STRING" id="133385.A0A2T9Y6P0"/>
<evidence type="ECO:0000259" key="11">
    <source>
        <dbReference type="PROSITE" id="PS50893"/>
    </source>
</evidence>
<dbReference type="InterPro" id="IPR017871">
    <property type="entry name" value="ABC_transporter-like_CS"/>
</dbReference>